<comment type="caution">
    <text evidence="8">The sequence shown here is derived from an EMBL/GenBank/DDBJ whole genome shotgun (WGS) entry which is preliminary data.</text>
</comment>
<sequence length="148" mass="15929">MKAVKGFALLGRVWVPLIVVVSSIVGGFAVYRLHGIFGSDQATLIGGGRPERIVHISPKRVTYELFGPTKSSGMISYLDEHAQPQKASFNTLPWSHTINTTLPSVFANIVAQGDSDSLSCRIVVNGSVRDEQTSRKVSAQAFCLVKAA</sequence>
<comment type="similarity">
    <text evidence="2">Belongs to the MmpS family.</text>
</comment>
<evidence type="ECO:0000256" key="5">
    <source>
        <dbReference type="ARBA" id="ARBA00022989"/>
    </source>
</evidence>
<evidence type="ECO:0000256" key="2">
    <source>
        <dbReference type="ARBA" id="ARBA00007531"/>
    </source>
</evidence>
<dbReference type="Gene3D" id="2.60.40.2880">
    <property type="entry name" value="MmpS1-5, C-terminal soluble domain"/>
    <property type="match status" value="1"/>
</dbReference>
<evidence type="ECO:0000256" key="4">
    <source>
        <dbReference type="ARBA" id="ARBA00022692"/>
    </source>
</evidence>
<evidence type="ECO:0000256" key="6">
    <source>
        <dbReference type="ARBA" id="ARBA00023136"/>
    </source>
</evidence>
<keyword evidence="5 7" id="KW-1133">Transmembrane helix</keyword>
<dbReference type="EMBL" id="PECK01000012">
    <property type="protein sequence ID" value="TDZ90260.1"/>
    <property type="molecule type" value="Genomic_DNA"/>
</dbReference>
<evidence type="ECO:0000256" key="7">
    <source>
        <dbReference type="SAM" id="Phobius"/>
    </source>
</evidence>
<organism evidence="8 11">
    <name type="scientific">Mycobacteroides salmoniphilum</name>
    <dbReference type="NCBI Taxonomy" id="404941"/>
    <lineage>
        <taxon>Bacteria</taxon>
        <taxon>Bacillati</taxon>
        <taxon>Actinomycetota</taxon>
        <taxon>Actinomycetes</taxon>
        <taxon>Mycobacteriales</taxon>
        <taxon>Mycobacteriaceae</taxon>
        <taxon>Mycobacteroides</taxon>
    </lineage>
</organism>
<feature type="transmembrane region" description="Helical" evidence="7">
    <location>
        <begin position="13"/>
        <end position="31"/>
    </location>
</feature>
<evidence type="ECO:0000256" key="3">
    <source>
        <dbReference type="ARBA" id="ARBA00022475"/>
    </source>
</evidence>
<dbReference type="AlphaFoldDB" id="A0A4R8SAA6"/>
<evidence type="ECO:0000313" key="9">
    <source>
        <dbReference type="EMBL" id="TEA00226.1"/>
    </source>
</evidence>
<dbReference type="Proteomes" id="UP000294844">
    <property type="component" value="Unassembled WGS sequence"/>
</dbReference>
<evidence type="ECO:0000313" key="8">
    <source>
        <dbReference type="EMBL" id="TDZ90260.1"/>
    </source>
</evidence>
<dbReference type="Pfam" id="PF05423">
    <property type="entry name" value="Mycobact_memb"/>
    <property type="match status" value="1"/>
</dbReference>
<comment type="subcellular location">
    <subcellularLocation>
        <location evidence="1">Cell membrane</location>
    </subcellularLocation>
</comment>
<keyword evidence="6 7" id="KW-0472">Membrane</keyword>
<accession>A0A4R8SAA6</accession>
<proteinExistence type="inferred from homology"/>
<evidence type="ECO:0000313" key="11">
    <source>
        <dbReference type="Proteomes" id="UP000295685"/>
    </source>
</evidence>
<dbReference type="OrthoDB" id="3398257at2"/>
<dbReference type="InterPro" id="IPR038468">
    <property type="entry name" value="MmpS_C"/>
</dbReference>
<keyword evidence="3" id="KW-1003">Cell membrane</keyword>
<dbReference type="EMBL" id="PECM01000015">
    <property type="protein sequence ID" value="TEA00226.1"/>
    <property type="molecule type" value="Genomic_DNA"/>
</dbReference>
<reference evidence="10 11" key="1">
    <citation type="journal article" date="2019" name="Sci. Rep.">
        <title>Extended insight into the Mycobacterium chelonae-abscessus complex through whole genome sequencing of Mycobacterium salmoniphilum outbreak and Mycobacterium salmoniphilum-like strains.</title>
        <authorList>
            <person name="Behra P.R.K."/>
            <person name="Das S."/>
            <person name="Pettersson B.M.F."/>
            <person name="Shirreff L."/>
            <person name="DuCote T."/>
            <person name="Jacobsson K.G."/>
            <person name="Ennis D.G."/>
            <person name="Kirsebom L.A."/>
        </authorList>
    </citation>
    <scope>NUCLEOTIDE SEQUENCE [LARGE SCALE GENOMIC DNA]</scope>
    <source>
        <strain evidence="9 10">CCUG 60883</strain>
        <strain evidence="8 11">CCUG 60885</strain>
    </source>
</reference>
<dbReference type="Proteomes" id="UP000295685">
    <property type="component" value="Unassembled WGS sequence"/>
</dbReference>
<evidence type="ECO:0000313" key="10">
    <source>
        <dbReference type="Proteomes" id="UP000294844"/>
    </source>
</evidence>
<evidence type="ECO:0000256" key="1">
    <source>
        <dbReference type="ARBA" id="ARBA00004236"/>
    </source>
</evidence>
<dbReference type="InterPro" id="IPR008693">
    <property type="entry name" value="MmpS"/>
</dbReference>
<dbReference type="RefSeq" id="WP_078360050.1">
    <property type="nucleotide sequence ID" value="NZ_PECK01000012.1"/>
</dbReference>
<keyword evidence="10" id="KW-1185">Reference proteome</keyword>
<keyword evidence="4 7" id="KW-0812">Transmembrane</keyword>
<gene>
    <name evidence="8" type="primary">mmpS4_15</name>
    <name evidence="9" type="ORF">CCUG60883_04909</name>
    <name evidence="8" type="ORF">CCUG60885_04906</name>
</gene>
<protein>
    <submittedName>
        <fullName evidence="8 9">Membrane protein mmpS4</fullName>
    </submittedName>
</protein>
<dbReference type="GO" id="GO:0005886">
    <property type="term" value="C:plasma membrane"/>
    <property type="evidence" value="ECO:0007669"/>
    <property type="project" value="UniProtKB-SubCell"/>
</dbReference>
<name>A0A4R8SAA6_9MYCO</name>